<keyword evidence="4" id="KW-0479">Metal-binding</keyword>
<evidence type="ECO:0000313" key="9">
    <source>
        <dbReference type="Proteomes" id="UP001497516"/>
    </source>
</evidence>
<dbReference type="PROSITE" id="PS00080">
    <property type="entry name" value="MULTICOPPER_OXIDASE2"/>
    <property type="match status" value="1"/>
</dbReference>
<proteinExistence type="inferred from homology"/>
<evidence type="ECO:0000313" key="8">
    <source>
        <dbReference type="EMBL" id="CAL1352639.1"/>
    </source>
</evidence>
<evidence type="ECO:0000256" key="6">
    <source>
        <dbReference type="ARBA" id="ARBA00023008"/>
    </source>
</evidence>
<comment type="similarity">
    <text evidence="2">Belongs to the multicopper oxidase family.</text>
</comment>
<evidence type="ECO:0000256" key="4">
    <source>
        <dbReference type="ARBA" id="ARBA00022723"/>
    </source>
</evidence>
<dbReference type="GO" id="GO:0005507">
    <property type="term" value="F:copper ion binding"/>
    <property type="evidence" value="ECO:0007669"/>
    <property type="project" value="InterPro"/>
</dbReference>
<dbReference type="Proteomes" id="UP001497516">
    <property type="component" value="Chromosome 1"/>
</dbReference>
<dbReference type="PANTHER" id="PTHR11709">
    <property type="entry name" value="MULTI-COPPER OXIDASE"/>
    <property type="match status" value="1"/>
</dbReference>
<keyword evidence="5" id="KW-0677">Repeat</keyword>
<sequence>MTMIITFQLSHLPSAKDTNASAFFTNRLRSLSTYNDPVPKEVTTKLFVTLSINILPCPTNSCRDGPYNGGYRIATSINNVSFVESKSMDILRAYYNHIDGIFTTNFPDKPTSTTNYTGDMTILEAVTAHGTRVKVLEYDSVVEVVFQGTNLLFGVDHPMHLHGMSFYVVGSGFGNFDEMRDPKSYNLVDPPLVNTIAVPRNGWTVIRFRASNPVWLMHCHLERHVTWGMQMVFIINEDL</sequence>
<dbReference type="InterPro" id="IPR045087">
    <property type="entry name" value="Cu-oxidase_fam"/>
</dbReference>
<keyword evidence="9" id="KW-1185">Reference proteome</keyword>
<dbReference type="SUPFAM" id="SSF49503">
    <property type="entry name" value="Cupredoxins"/>
    <property type="match status" value="1"/>
</dbReference>
<gene>
    <name evidence="8" type="ORF">LTRI10_LOCUS597</name>
</gene>
<accession>A0AAV2C8U9</accession>
<keyword evidence="3" id="KW-0964">Secreted</keyword>
<evidence type="ECO:0000256" key="2">
    <source>
        <dbReference type="ARBA" id="ARBA00010609"/>
    </source>
</evidence>
<dbReference type="InterPro" id="IPR002355">
    <property type="entry name" value="Cu_oxidase_Cu_BS"/>
</dbReference>
<evidence type="ECO:0000256" key="5">
    <source>
        <dbReference type="ARBA" id="ARBA00022737"/>
    </source>
</evidence>
<keyword evidence="6" id="KW-0186">Copper</keyword>
<protein>
    <recommendedName>
        <fullName evidence="7">Plastocyanin-like domain-containing protein</fullName>
    </recommendedName>
</protein>
<reference evidence="8 9" key="1">
    <citation type="submission" date="2024-04" db="EMBL/GenBank/DDBJ databases">
        <authorList>
            <person name="Fracassetti M."/>
        </authorList>
    </citation>
    <scope>NUCLEOTIDE SEQUENCE [LARGE SCALE GENOMIC DNA]</scope>
</reference>
<dbReference type="GO" id="GO:0016491">
    <property type="term" value="F:oxidoreductase activity"/>
    <property type="evidence" value="ECO:0007669"/>
    <property type="project" value="InterPro"/>
</dbReference>
<evidence type="ECO:0000256" key="3">
    <source>
        <dbReference type="ARBA" id="ARBA00022525"/>
    </source>
</evidence>
<name>A0AAV2C8U9_9ROSI</name>
<dbReference type="Gene3D" id="2.60.40.420">
    <property type="entry name" value="Cupredoxins - blue copper proteins"/>
    <property type="match status" value="1"/>
</dbReference>
<feature type="domain" description="Plastocyanin-like" evidence="7">
    <location>
        <begin position="109"/>
        <end position="236"/>
    </location>
</feature>
<dbReference type="PANTHER" id="PTHR11709:SF443">
    <property type="entry name" value="LACCASE-15"/>
    <property type="match status" value="1"/>
</dbReference>
<dbReference type="InterPro" id="IPR011706">
    <property type="entry name" value="Cu-oxidase_C"/>
</dbReference>
<dbReference type="AlphaFoldDB" id="A0AAV2C8U9"/>
<dbReference type="GO" id="GO:0005576">
    <property type="term" value="C:extracellular region"/>
    <property type="evidence" value="ECO:0007669"/>
    <property type="project" value="UniProtKB-SubCell"/>
</dbReference>
<dbReference type="InterPro" id="IPR008972">
    <property type="entry name" value="Cupredoxin"/>
</dbReference>
<organism evidence="8 9">
    <name type="scientific">Linum trigynum</name>
    <dbReference type="NCBI Taxonomy" id="586398"/>
    <lineage>
        <taxon>Eukaryota</taxon>
        <taxon>Viridiplantae</taxon>
        <taxon>Streptophyta</taxon>
        <taxon>Embryophyta</taxon>
        <taxon>Tracheophyta</taxon>
        <taxon>Spermatophyta</taxon>
        <taxon>Magnoliopsida</taxon>
        <taxon>eudicotyledons</taxon>
        <taxon>Gunneridae</taxon>
        <taxon>Pentapetalae</taxon>
        <taxon>rosids</taxon>
        <taxon>fabids</taxon>
        <taxon>Malpighiales</taxon>
        <taxon>Linaceae</taxon>
        <taxon>Linum</taxon>
    </lineage>
</organism>
<dbReference type="EMBL" id="OZ034813">
    <property type="protein sequence ID" value="CAL1352639.1"/>
    <property type="molecule type" value="Genomic_DNA"/>
</dbReference>
<dbReference type="Pfam" id="PF07731">
    <property type="entry name" value="Cu-oxidase_2"/>
    <property type="match status" value="1"/>
</dbReference>
<evidence type="ECO:0000256" key="1">
    <source>
        <dbReference type="ARBA" id="ARBA00004613"/>
    </source>
</evidence>
<comment type="subcellular location">
    <subcellularLocation>
        <location evidence="1">Secreted</location>
    </subcellularLocation>
</comment>
<evidence type="ECO:0000259" key="7">
    <source>
        <dbReference type="Pfam" id="PF07731"/>
    </source>
</evidence>